<evidence type="ECO:0000256" key="7">
    <source>
        <dbReference type="SAM" id="Coils"/>
    </source>
</evidence>
<dbReference type="AlphaFoldDB" id="A0A024EKP4"/>
<comment type="similarity">
    <text evidence="2">Belongs to the outer membrane factor (OMF) (TC 1.B.17) family.</text>
</comment>
<evidence type="ECO:0000256" key="5">
    <source>
        <dbReference type="ARBA" id="ARBA00023136"/>
    </source>
</evidence>
<comment type="subcellular location">
    <subcellularLocation>
        <location evidence="1">Membrane</location>
    </subcellularLocation>
</comment>
<name>A0A024EKP4_9PSED</name>
<evidence type="ECO:0000256" key="1">
    <source>
        <dbReference type="ARBA" id="ARBA00004370"/>
    </source>
</evidence>
<gene>
    <name evidence="8" type="ORF">OU5_P0115</name>
</gene>
<proteinExistence type="inferred from homology"/>
<organism evidence="8 9">
    <name type="scientific">Pseudomonas mandelii JR-1</name>
    <dbReference type="NCBI Taxonomy" id="1147786"/>
    <lineage>
        <taxon>Bacteria</taxon>
        <taxon>Pseudomonadati</taxon>
        <taxon>Pseudomonadota</taxon>
        <taxon>Gammaproteobacteria</taxon>
        <taxon>Pseudomonadales</taxon>
        <taxon>Pseudomonadaceae</taxon>
        <taxon>Pseudomonas</taxon>
    </lineage>
</organism>
<feature type="coiled-coil region" evidence="7">
    <location>
        <begin position="191"/>
        <end position="218"/>
    </location>
</feature>
<dbReference type="Gene3D" id="1.20.1600.10">
    <property type="entry name" value="Outer membrane efflux proteins (OEP)"/>
    <property type="match status" value="1"/>
</dbReference>
<evidence type="ECO:0000313" key="8">
    <source>
        <dbReference type="EMBL" id="AHZ73367.1"/>
    </source>
</evidence>
<sequence length="432" mass="47640">MKGIMKLRRHRKLTAPLSIKKALLVVGLSGVFSLAGTCFAAVSSSRTLTIDQALETAFTNNPDLAAAQWEIGIAQGDRQQAGLIPNPELSWEAEDTRRNSRTTTVMINQPIELGGKRGARIDVATRAQDAAGIELERKRNVLRADVIQAFYSSSTAQQRLLLARQSLELAERGLRVARGRIDSGKSSPVEGTRAEVQLSEVRLELRRAERDEARAYQQLAQVMGAPLPAFASVGDSGRSMPTVPEPSLLLNRIGETAELRLAKLKIDQREASLGLEKAQRIPDLTVSAGSQYDERERERVNVVGLSMPLPLFNRNQGNVLAAARRTDQARDLRNASELRLRTEIQTALDQWMTANTEVTSFNQTILPAAQSAVDTATRGFEMGKFNFLDVLDAQRTLISARTQYIQAIAEATDAWVRIERIFGDVTQLTRTP</sequence>
<evidence type="ECO:0000256" key="3">
    <source>
        <dbReference type="ARBA" id="ARBA00022452"/>
    </source>
</evidence>
<dbReference type="SUPFAM" id="SSF56954">
    <property type="entry name" value="Outer membrane efflux proteins (OEP)"/>
    <property type="match status" value="1"/>
</dbReference>
<dbReference type="Pfam" id="PF02321">
    <property type="entry name" value="OEP"/>
    <property type="match status" value="2"/>
</dbReference>
<evidence type="ECO:0000256" key="4">
    <source>
        <dbReference type="ARBA" id="ARBA00022692"/>
    </source>
</evidence>
<keyword evidence="8" id="KW-0614">Plasmid</keyword>
<keyword evidence="6" id="KW-0998">Cell outer membrane</keyword>
<dbReference type="GO" id="GO:0015562">
    <property type="term" value="F:efflux transmembrane transporter activity"/>
    <property type="evidence" value="ECO:0007669"/>
    <property type="project" value="InterPro"/>
</dbReference>
<reference evidence="8 9" key="1">
    <citation type="journal article" date="2012" name="J. Bacteriol.">
        <title>Genome sequence of cold-adapted Pseudomonas mandelii strain JR-1.</title>
        <authorList>
            <person name="Jang S.H."/>
            <person name="Kim J."/>
            <person name="Kim J."/>
            <person name="Hong S."/>
            <person name="Lee C."/>
        </authorList>
    </citation>
    <scope>NUCLEOTIDE SEQUENCE [LARGE SCALE GENOMIC DNA]</scope>
    <source>
        <strain evidence="8 9">JR-1</strain>
        <plasmid evidence="9">Plasmid</plasmid>
    </source>
</reference>
<evidence type="ECO:0000256" key="6">
    <source>
        <dbReference type="ARBA" id="ARBA00023237"/>
    </source>
</evidence>
<dbReference type="InterPro" id="IPR003423">
    <property type="entry name" value="OMP_efflux"/>
</dbReference>
<keyword evidence="5" id="KW-0472">Membrane</keyword>
<protein>
    <submittedName>
        <fullName evidence="8">Outer membrane efflux protein</fullName>
    </submittedName>
</protein>
<evidence type="ECO:0000313" key="9">
    <source>
        <dbReference type="Proteomes" id="UP000026913"/>
    </source>
</evidence>
<dbReference type="Proteomes" id="UP000026913">
    <property type="component" value="Plasmid unnamed"/>
</dbReference>
<keyword evidence="3" id="KW-1134">Transmembrane beta strand</keyword>
<geneLocation type="plasmid" evidence="9"/>
<dbReference type="HOGENOM" id="CLU_012817_14_3_6"/>
<dbReference type="KEGG" id="pman:OU5_P0115"/>
<dbReference type="EMBL" id="CP005961">
    <property type="protein sequence ID" value="AHZ73367.1"/>
    <property type="molecule type" value="Genomic_DNA"/>
</dbReference>
<dbReference type="GO" id="GO:0016020">
    <property type="term" value="C:membrane"/>
    <property type="evidence" value="ECO:0007669"/>
    <property type="project" value="UniProtKB-SubCell"/>
</dbReference>
<evidence type="ECO:0000256" key="2">
    <source>
        <dbReference type="ARBA" id="ARBA00007613"/>
    </source>
</evidence>
<keyword evidence="7" id="KW-0175">Coiled coil</keyword>
<keyword evidence="4" id="KW-0812">Transmembrane</keyword>
<accession>A0A024EKP4</accession>